<dbReference type="AlphaFoldDB" id="A0A3R8CE21"/>
<organism evidence="1 2">
    <name type="scientific">Methanosalsum natronophilum</name>
    <dbReference type="NCBI Taxonomy" id="768733"/>
    <lineage>
        <taxon>Archaea</taxon>
        <taxon>Methanobacteriati</taxon>
        <taxon>Methanobacteriota</taxon>
        <taxon>Stenosarchaea group</taxon>
        <taxon>Methanomicrobia</taxon>
        <taxon>Methanosarcinales</taxon>
        <taxon>Methanosarcinaceae</taxon>
        <taxon>Methanosalsum</taxon>
    </lineage>
</organism>
<dbReference type="GO" id="GO:0003735">
    <property type="term" value="F:structural constituent of ribosome"/>
    <property type="evidence" value="ECO:0007669"/>
    <property type="project" value="InterPro"/>
</dbReference>
<accession>A0A3R8CE21</accession>
<dbReference type="Gene3D" id="3.90.1180.10">
    <property type="entry name" value="Ribosomal protein L13"/>
    <property type="match status" value="1"/>
</dbReference>
<comment type="caution">
    <text evidence="1">The sequence shown here is derived from an EMBL/GenBank/DDBJ whole genome shotgun (WGS) entry which is preliminary data.</text>
</comment>
<dbReference type="Proteomes" id="UP000284763">
    <property type="component" value="Unassembled WGS sequence"/>
</dbReference>
<keyword evidence="1" id="KW-0689">Ribosomal protein</keyword>
<dbReference type="SUPFAM" id="SSF52161">
    <property type="entry name" value="Ribosomal protein L13"/>
    <property type="match status" value="1"/>
</dbReference>
<name>A0A3R8CE21_9EURY</name>
<dbReference type="InterPro" id="IPR036899">
    <property type="entry name" value="Ribosomal_uL13_sf"/>
</dbReference>
<dbReference type="EMBL" id="QZAB01000072">
    <property type="protein sequence ID" value="RQD91554.1"/>
    <property type="molecule type" value="Genomic_DNA"/>
</dbReference>
<dbReference type="GO" id="GO:0006412">
    <property type="term" value="P:translation"/>
    <property type="evidence" value="ECO:0007669"/>
    <property type="project" value="InterPro"/>
</dbReference>
<evidence type="ECO:0000313" key="1">
    <source>
        <dbReference type="EMBL" id="RQD91554.1"/>
    </source>
</evidence>
<protein>
    <submittedName>
        <fullName evidence="1">50S ribosomal protein L13</fullName>
    </submittedName>
</protein>
<evidence type="ECO:0000313" key="2">
    <source>
        <dbReference type="Proteomes" id="UP000284763"/>
    </source>
</evidence>
<reference evidence="1 2" key="1">
    <citation type="submission" date="2018-08" db="EMBL/GenBank/DDBJ databases">
        <title>The metabolism and importance of syntrophic acetate oxidation coupled to methane or sulfide production in haloalkaline environments.</title>
        <authorList>
            <person name="Timmers P.H.A."/>
            <person name="Vavourakis C.D."/>
            <person name="Sorokin D.Y."/>
            <person name="Sinninghe Damste J.S."/>
            <person name="Muyzer G."/>
            <person name="Stams A.J.M."/>
            <person name="Plugge C.M."/>
        </authorList>
    </citation>
    <scope>NUCLEOTIDE SEQUENCE [LARGE SCALE GENOMIC DNA]</scope>
    <source>
        <strain evidence="1">MSAO_Arc3</strain>
    </source>
</reference>
<sequence length="57" mass="6332">KSKRGKDALSNLKVYVGIPVELKDSELVTFDEASITRLSSNKYVKLGDVSKRLGSKY</sequence>
<keyword evidence="1" id="KW-0687">Ribonucleoprotein</keyword>
<feature type="non-terminal residue" evidence="1">
    <location>
        <position position="1"/>
    </location>
</feature>
<dbReference type="GO" id="GO:0005840">
    <property type="term" value="C:ribosome"/>
    <property type="evidence" value="ECO:0007669"/>
    <property type="project" value="UniProtKB-KW"/>
</dbReference>
<proteinExistence type="predicted"/>
<gene>
    <name evidence="1" type="primary">rpl13p</name>
    <name evidence="1" type="ORF">D5R95_00970</name>
</gene>